<protein>
    <submittedName>
        <fullName evidence="7">Diaminobutyrate--2-oxoglutarate transaminase family protein</fullName>
    </submittedName>
</protein>
<evidence type="ECO:0000256" key="4">
    <source>
        <dbReference type="ARBA" id="ARBA00022679"/>
    </source>
</evidence>
<keyword evidence="5 6" id="KW-0663">Pyridoxal phosphate</keyword>
<organism evidence="7 8">
    <name type="scientific">Noviherbaspirillum galbum</name>
    <dbReference type="NCBI Taxonomy" id="2709383"/>
    <lineage>
        <taxon>Bacteria</taxon>
        <taxon>Pseudomonadati</taxon>
        <taxon>Pseudomonadota</taxon>
        <taxon>Betaproteobacteria</taxon>
        <taxon>Burkholderiales</taxon>
        <taxon>Oxalobacteraceae</taxon>
        <taxon>Noviherbaspirillum</taxon>
    </lineage>
</organism>
<dbReference type="EMBL" id="JAAIVB010000021">
    <property type="protein sequence ID" value="NEX60943.1"/>
    <property type="molecule type" value="Genomic_DNA"/>
</dbReference>
<comment type="cofactor">
    <cofactor evidence="1">
        <name>pyridoxal 5'-phosphate</name>
        <dbReference type="ChEBI" id="CHEBI:597326"/>
    </cofactor>
</comment>
<dbReference type="Gene3D" id="3.40.640.10">
    <property type="entry name" value="Type I PLP-dependent aspartate aminotransferase-like (Major domain)"/>
    <property type="match status" value="1"/>
</dbReference>
<gene>
    <name evidence="7" type="ORF">G3574_07625</name>
</gene>
<keyword evidence="8" id="KW-1185">Reference proteome</keyword>
<dbReference type="InterPro" id="IPR004637">
    <property type="entry name" value="Dat"/>
</dbReference>
<dbReference type="NCBIfam" id="TIGR00709">
    <property type="entry name" value="dat"/>
    <property type="match status" value="1"/>
</dbReference>
<name>A0A6B3SJM9_9BURK</name>
<evidence type="ECO:0000256" key="5">
    <source>
        <dbReference type="ARBA" id="ARBA00022898"/>
    </source>
</evidence>
<keyword evidence="4" id="KW-0808">Transferase</keyword>
<sequence>MLVEKELFAVTGNAGYAARQDARESNARTYARRLRMAIAHAKGVRVTDADGKTYLDCLAAAGTLALGHNHPAVKAALIQALEQEVPFQTLDIATPLKDEFTNEIFATLPPEFAARARIQFCGPSGSDAIEAALKLVKTATQKQNVIAFSGGYHGMSQSAMGLMGNLGPKHGMAGTAQNAQFMPFPYSYRCPFGVGGEASSRMSAHYLRSLLSDVEGGVLPAGVVTELVQGEGGVIPAPNDWARAVREITRERGVPLIVDEIQTGGGRTGAFYAFEHSGIVPDVLALSKAIGGGLPMAVIIYDKDLDVWQPGAHAGTFRGNTLAMAAGVATLRTIREQNLVANAEAMGKRLESHLLSLQKDCPLIGNVRGRGLMMGAEIVDPDGKLDSLGHPPADGVMSRRIQQACLKRGLIIEMGGRHGAVARFLPPLIINADEIDAVASIFADACMESMKQAA</sequence>
<evidence type="ECO:0000256" key="1">
    <source>
        <dbReference type="ARBA" id="ARBA00001933"/>
    </source>
</evidence>
<evidence type="ECO:0000313" key="8">
    <source>
        <dbReference type="Proteomes" id="UP000482155"/>
    </source>
</evidence>
<dbReference type="PIRSF" id="PIRSF000521">
    <property type="entry name" value="Transaminase_4ab_Lys_Orn"/>
    <property type="match status" value="1"/>
</dbReference>
<keyword evidence="3" id="KW-0032">Aminotransferase</keyword>
<dbReference type="Gene3D" id="3.90.1150.10">
    <property type="entry name" value="Aspartate Aminotransferase, domain 1"/>
    <property type="match status" value="1"/>
</dbReference>
<dbReference type="InterPro" id="IPR049704">
    <property type="entry name" value="Aminotrans_3_PPA_site"/>
</dbReference>
<dbReference type="InterPro" id="IPR015421">
    <property type="entry name" value="PyrdxlP-dep_Trfase_major"/>
</dbReference>
<dbReference type="NCBIfam" id="NF005393">
    <property type="entry name" value="PRK06938.1"/>
    <property type="match status" value="1"/>
</dbReference>
<reference evidence="7 8" key="1">
    <citation type="submission" date="2020-02" db="EMBL/GenBank/DDBJ databases">
        <authorList>
            <person name="Kim M.K."/>
        </authorList>
    </citation>
    <scope>NUCLEOTIDE SEQUENCE [LARGE SCALE GENOMIC DNA]</scope>
    <source>
        <strain evidence="7 8">17J57-3</strain>
    </source>
</reference>
<dbReference type="PANTHER" id="PTHR43552:SF1">
    <property type="entry name" value="DIAMINOBUTYRATE--2-OXOGLUTARATE AMINOTRANSFERASE"/>
    <property type="match status" value="1"/>
</dbReference>
<dbReference type="PROSITE" id="PS00600">
    <property type="entry name" value="AA_TRANSFER_CLASS_3"/>
    <property type="match status" value="1"/>
</dbReference>
<dbReference type="InterPro" id="IPR005814">
    <property type="entry name" value="Aminotrans_3"/>
</dbReference>
<dbReference type="CDD" id="cd00610">
    <property type="entry name" value="OAT_like"/>
    <property type="match status" value="1"/>
</dbReference>
<evidence type="ECO:0000256" key="2">
    <source>
        <dbReference type="ARBA" id="ARBA00008954"/>
    </source>
</evidence>
<dbReference type="Pfam" id="PF00202">
    <property type="entry name" value="Aminotran_3"/>
    <property type="match status" value="1"/>
</dbReference>
<dbReference type="GO" id="GO:0030170">
    <property type="term" value="F:pyridoxal phosphate binding"/>
    <property type="evidence" value="ECO:0007669"/>
    <property type="project" value="InterPro"/>
</dbReference>
<evidence type="ECO:0000256" key="3">
    <source>
        <dbReference type="ARBA" id="ARBA00022576"/>
    </source>
</evidence>
<comment type="caution">
    <text evidence="7">The sequence shown here is derived from an EMBL/GenBank/DDBJ whole genome shotgun (WGS) entry which is preliminary data.</text>
</comment>
<dbReference type="RefSeq" id="WP_163961649.1">
    <property type="nucleotide sequence ID" value="NZ_JAAIVB010000021.1"/>
</dbReference>
<evidence type="ECO:0000313" key="7">
    <source>
        <dbReference type="EMBL" id="NEX60943.1"/>
    </source>
</evidence>
<dbReference type="PANTHER" id="PTHR43552">
    <property type="entry name" value="DIAMINOBUTYRATE--2-OXOGLUTARATE AMINOTRANSFERASE"/>
    <property type="match status" value="1"/>
</dbReference>
<proteinExistence type="inferred from homology"/>
<accession>A0A6B3SJM9</accession>
<dbReference type="GO" id="GO:0008483">
    <property type="term" value="F:transaminase activity"/>
    <property type="evidence" value="ECO:0007669"/>
    <property type="project" value="UniProtKB-KW"/>
</dbReference>
<dbReference type="Proteomes" id="UP000482155">
    <property type="component" value="Unassembled WGS sequence"/>
</dbReference>
<dbReference type="InterPro" id="IPR015424">
    <property type="entry name" value="PyrdxlP-dep_Trfase"/>
</dbReference>
<dbReference type="AlphaFoldDB" id="A0A6B3SJM9"/>
<dbReference type="InterPro" id="IPR015422">
    <property type="entry name" value="PyrdxlP-dep_Trfase_small"/>
</dbReference>
<evidence type="ECO:0000256" key="6">
    <source>
        <dbReference type="RuleBase" id="RU003560"/>
    </source>
</evidence>
<comment type="similarity">
    <text evidence="2 6">Belongs to the class-III pyridoxal-phosphate-dependent aminotransferase family.</text>
</comment>
<dbReference type="SUPFAM" id="SSF53383">
    <property type="entry name" value="PLP-dependent transferases"/>
    <property type="match status" value="1"/>
</dbReference>